<gene>
    <name evidence="2" type="ORF">EDC27_0511</name>
</gene>
<reference evidence="2 3" key="1">
    <citation type="submission" date="2018-11" db="EMBL/GenBank/DDBJ databases">
        <title>Genomic Encyclopedia of Type Strains, Phase IV (KMG-IV): sequencing the most valuable type-strain genomes for metagenomic binning, comparative biology and taxonomic classification.</title>
        <authorList>
            <person name="Goeker M."/>
        </authorList>
    </citation>
    <scope>NUCLEOTIDE SEQUENCE [LARGE SCALE GENOMIC DNA]</scope>
    <source>
        <strain evidence="2 3">DSM 22027</strain>
    </source>
</reference>
<sequence>MKKVAIVGCGAYMDSGYGCSGEWRCLKAAALGEGQFSEPVHVTAFVRCECPGRTTVPNMGVAMKMSDIKPDAIYLSSCLVNAKPGCPYATAEQMAEMLQGKFGVPVVLGTHDYH</sequence>
<protein>
    <submittedName>
        <fullName evidence="2">Putative metal-binding protein</fullName>
    </submittedName>
</protein>
<keyword evidence="3" id="KW-1185">Reference proteome</keyword>
<dbReference type="SMART" id="SM01078">
    <property type="entry name" value="CGGC"/>
    <property type="match status" value="1"/>
</dbReference>
<evidence type="ECO:0000313" key="2">
    <source>
        <dbReference type="EMBL" id="ROR03249.1"/>
    </source>
</evidence>
<proteinExistence type="predicted"/>
<organism evidence="2 3">
    <name type="scientific">Desulfosoma caldarium</name>
    <dbReference type="NCBI Taxonomy" id="610254"/>
    <lineage>
        <taxon>Bacteria</taxon>
        <taxon>Pseudomonadati</taxon>
        <taxon>Thermodesulfobacteriota</taxon>
        <taxon>Syntrophobacteria</taxon>
        <taxon>Syntrophobacterales</taxon>
        <taxon>Syntrophobacteraceae</taxon>
        <taxon>Desulfosoma</taxon>
    </lineage>
</organism>
<comment type="caution">
    <text evidence="2">The sequence shown here is derived from an EMBL/GenBank/DDBJ whole genome shotgun (WGS) entry which is preliminary data.</text>
</comment>
<dbReference type="RefSeq" id="WP_123289039.1">
    <property type="nucleotide sequence ID" value="NZ_RJVA01000009.1"/>
</dbReference>
<dbReference type="Proteomes" id="UP000276223">
    <property type="component" value="Unassembled WGS sequence"/>
</dbReference>
<dbReference type="EMBL" id="RJVA01000009">
    <property type="protein sequence ID" value="ROR03249.1"/>
    <property type="molecule type" value="Genomic_DNA"/>
</dbReference>
<dbReference type="OrthoDB" id="9789971at2"/>
<dbReference type="AlphaFoldDB" id="A0A3N1VMG4"/>
<accession>A0A3N1VMG4</accession>
<dbReference type="Pfam" id="PF08821">
    <property type="entry name" value="CGGC"/>
    <property type="match status" value="1"/>
</dbReference>
<name>A0A3N1VMG4_9BACT</name>
<evidence type="ECO:0000313" key="3">
    <source>
        <dbReference type="Proteomes" id="UP000276223"/>
    </source>
</evidence>
<evidence type="ECO:0000259" key="1">
    <source>
        <dbReference type="SMART" id="SM01078"/>
    </source>
</evidence>
<feature type="domain" description="CGGC" evidence="1">
    <location>
        <begin position="3"/>
        <end position="111"/>
    </location>
</feature>
<dbReference type="InterPro" id="IPR014925">
    <property type="entry name" value="CGGC_dom"/>
</dbReference>